<dbReference type="CDD" id="cd06225">
    <property type="entry name" value="HAMP"/>
    <property type="match status" value="1"/>
</dbReference>
<comment type="subcellular location">
    <subcellularLocation>
        <location evidence="2">Cell membrane</location>
        <topology evidence="2">Multi-pass membrane protein</topology>
    </subcellularLocation>
</comment>
<keyword evidence="4" id="KW-1003">Cell membrane</keyword>
<feature type="transmembrane region" description="Helical" evidence="14">
    <location>
        <begin position="150"/>
        <end position="170"/>
    </location>
</feature>
<dbReference type="SMART" id="SM00388">
    <property type="entry name" value="HisKA"/>
    <property type="match status" value="1"/>
</dbReference>
<dbReference type="GO" id="GO:0005886">
    <property type="term" value="C:plasma membrane"/>
    <property type="evidence" value="ECO:0007669"/>
    <property type="project" value="UniProtKB-SubCell"/>
</dbReference>
<dbReference type="SMART" id="SM00304">
    <property type="entry name" value="HAMP"/>
    <property type="match status" value="1"/>
</dbReference>
<evidence type="ECO:0000256" key="4">
    <source>
        <dbReference type="ARBA" id="ARBA00022475"/>
    </source>
</evidence>
<dbReference type="Proteomes" id="UP000322521">
    <property type="component" value="Unassembled WGS sequence"/>
</dbReference>
<sequence>MSMINKCSSMFCRLYIGIVVSIVLIITFTFGVGESYLYKSNVESFLRDSHLFLEKYIASEQKSVGLYADLQLQDKIHSYTMELELIRQWDGSPPCPSCQELTQIDGSVIYDREQYYTSVMAIPNSSDYLVFSKDKDYFTYTTPWFKTTSILFLFSLICGVIPIFIFAIYLPTRQLQYQAQEFQSTQAQFGDGNFSKRADPSVPDPVGNVAKNFNRMADEIESRLVQSQVFAQAIPHEVRTPLSRIQLVSDLIRVKNPSIDPKLLDDIDLYIEDINTLTEDIIKLSRLTSKESSFYEARKMDLEFVGFVRSRVEALPHGEVSVECNFVDEVMILCDHTMARLVVDNLIKNAIKYASKKVLLTIEVKLNEVCMVVEDDGEGIPKDKREEVFVPFSRLDKSRTSKTGGFGLGLAITHAAVKRSGWCIEVEESRFSGAKFNFCIPYQGPSELPES</sequence>
<evidence type="ECO:0000256" key="6">
    <source>
        <dbReference type="ARBA" id="ARBA00022679"/>
    </source>
</evidence>
<dbReference type="EMBL" id="VXJS01000001">
    <property type="protein sequence ID" value="KAA8681606.1"/>
    <property type="molecule type" value="Genomic_DNA"/>
</dbReference>
<keyword evidence="12" id="KW-0902">Two-component regulatory system</keyword>
<evidence type="ECO:0000256" key="1">
    <source>
        <dbReference type="ARBA" id="ARBA00000085"/>
    </source>
</evidence>
<evidence type="ECO:0000313" key="17">
    <source>
        <dbReference type="EMBL" id="KAA8681606.1"/>
    </source>
</evidence>
<protein>
    <recommendedName>
        <fullName evidence="3">histidine kinase</fullName>
        <ecNumber evidence="3">2.7.13.3</ecNumber>
    </recommendedName>
</protein>
<comment type="catalytic activity">
    <reaction evidence="1">
        <text>ATP + protein L-histidine = ADP + protein N-phospho-L-histidine.</text>
        <dbReference type="EC" id="2.7.13.3"/>
    </reaction>
</comment>
<keyword evidence="5" id="KW-0597">Phosphoprotein</keyword>
<dbReference type="PROSITE" id="PS50109">
    <property type="entry name" value="HIS_KIN"/>
    <property type="match status" value="1"/>
</dbReference>
<evidence type="ECO:0000256" key="2">
    <source>
        <dbReference type="ARBA" id="ARBA00004651"/>
    </source>
</evidence>
<dbReference type="Gene3D" id="1.10.287.130">
    <property type="match status" value="1"/>
</dbReference>
<gene>
    <name evidence="17" type="ORF">F4W18_03345</name>
</gene>
<dbReference type="GO" id="GO:0005524">
    <property type="term" value="F:ATP binding"/>
    <property type="evidence" value="ECO:0007669"/>
    <property type="project" value="UniProtKB-KW"/>
</dbReference>
<organism evidence="17 18">
    <name type="scientific">Vibrio gigantis</name>
    <dbReference type="NCBI Taxonomy" id="296199"/>
    <lineage>
        <taxon>Bacteria</taxon>
        <taxon>Pseudomonadati</taxon>
        <taxon>Pseudomonadota</taxon>
        <taxon>Gammaproteobacteria</taxon>
        <taxon>Vibrionales</taxon>
        <taxon>Vibrionaceae</taxon>
        <taxon>Vibrio</taxon>
    </lineage>
</organism>
<keyword evidence="11 14" id="KW-1133">Transmembrane helix</keyword>
<evidence type="ECO:0000256" key="9">
    <source>
        <dbReference type="ARBA" id="ARBA00022777"/>
    </source>
</evidence>
<keyword evidence="7 14" id="KW-0812">Transmembrane</keyword>
<dbReference type="CDD" id="cd00082">
    <property type="entry name" value="HisKA"/>
    <property type="match status" value="1"/>
</dbReference>
<dbReference type="PROSITE" id="PS50885">
    <property type="entry name" value="HAMP"/>
    <property type="match status" value="1"/>
</dbReference>
<dbReference type="GO" id="GO:0000155">
    <property type="term" value="F:phosphorelay sensor kinase activity"/>
    <property type="evidence" value="ECO:0007669"/>
    <property type="project" value="InterPro"/>
</dbReference>
<evidence type="ECO:0000259" key="16">
    <source>
        <dbReference type="PROSITE" id="PS50885"/>
    </source>
</evidence>
<keyword evidence="9 17" id="KW-0418">Kinase</keyword>
<dbReference type="OrthoDB" id="9804645at2"/>
<evidence type="ECO:0000256" key="5">
    <source>
        <dbReference type="ARBA" id="ARBA00022553"/>
    </source>
</evidence>
<evidence type="ECO:0000256" key="8">
    <source>
        <dbReference type="ARBA" id="ARBA00022741"/>
    </source>
</evidence>
<dbReference type="PRINTS" id="PR00344">
    <property type="entry name" value="BCTRLSENSOR"/>
</dbReference>
<feature type="domain" description="HAMP" evidence="16">
    <location>
        <begin position="187"/>
        <end position="225"/>
    </location>
</feature>
<dbReference type="Pfam" id="PF02518">
    <property type="entry name" value="HATPase_c"/>
    <property type="match status" value="1"/>
</dbReference>
<proteinExistence type="predicted"/>
<dbReference type="SUPFAM" id="SSF55874">
    <property type="entry name" value="ATPase domain of HSP90 chaperone/DNA topoisomerase II/histidine kinase"/>
    <property type="match status" value="1"/>
</dbReference>
<dbReference type="PANTHER" id="PTHR45528:SF1">
    <property type="entry name" value="SENSOR HISTIDINE KINASE CPXA"/>
    <property type="match status" value="1"/>
</dbReference>
<keyword evidence="8" id="KW-0547">Nucleotide-binding</keyword>
<evidence type="ECO:0000256" key="7">
    <source>
        <dbReference type="ARBA" id="ARBA00022692"/>
    </source>
</evidence>
<dbReference type="Pfam" id="PF00672">
    <property type="entry name" value="HAMP"/>
    <property type="match status" value="1"/>
</dbReference>
<dbReference type="Gene3D" id="3.30.565.10">
    <property type="entry name" value="Histidine kinase-like ATPase, C-terminal domain"/>
    <property type="match status" value="1"/>
</dbReference>
<keyword evidence="10" id="KW-0067">ATP-binding</keyword>
<reference evidence="17 18" key="1">
    <citation type="submission" date="2019-09" db="EMBL/GenBank/DDBJ databases">
        <title>Draft genome sequence of various Type strains from the CCUG.</title>
        <authorList>
            <person name="Pineiro-Iglesias B."/>
            <person name="Tunovic T."/>
            <person name="Unosson C."/>
            <person name="Inganas E."/>
            <person name="Ohlen M."/>
            <person name="Cardew S."/>
            <person name="Jensie-Markopoulos S."/>
            <person name="Salva-Serra F."/>
            <person name="Jaen-Luchoro D."/>
            <person name="Karlsson R."/>
            <person name="Svensson-Stadler L."/>
            <person name="Chun J."/>
            <person name="Moore E."/>
        </authorList>
    </citation>
    <scope>NUCLEOTIDE SEQUENCE [LARGE SCALE GENOMIC DNA]</scope>
    <source>
        <strain evidence="17 18">CCUG 56969T</strain>
    </source>
</reference>
<evidence type="ECO:0000256" key="11">
    <source>
        <dbReference type="ARBA" id="ARBA00022989"/>
    </source>
</evidence>
<dbReference type="InterPro" id="IPR050398">
    <property type="entry name" value="HssS/ArlS-like"/>
</dbReference>
<dbReference type="InterPro" id="IPR004358">
    <property type="entry name" value="Sig_transdc_His_kin-like_C"/>
</dbReference>
<dbReference type="EC" id="2.7.13.3" evidence="3"/>
<feature type="domain" description="Histidine kinase" evidence="15">
    <location>
        <begin position="233"/>
        <end position="444"/>
    </location>
</feature>
<accession>A0A5M9P651</accession>
<evidence type="ECO:0000313" key="18">
    <source>
        <dbReference type="Proteomes" id="UP000322521"/>
    </source>
</evidence>
<feature type="transmembrane region" description="Helical" evidence="14">
    <location>
        <begin position="12"/>
        <end position="32"/>
    </location>
</feature>
<dbReference type="InterPro" id="IPR003661">
    <property type="entry name" value="HisK_dim/P_dom"/>
</dbReference>
<dbReference type="SUPFAM" id="SSF47384">
    <property type="entry name" value="Homodimeric domain of signal transducing histidine kinase"/>
    <property type="match status" value="1"/>
</dbReference>
<evidence type="ECO:0000256" key="3">
    <source>
        <dbReference type="ARBA" id="ARBA00012438"/>
    </source>
</evidence>
<dbReference type="InterPro" id="IPR005467">
    <property type="entry name" value="His_kinase_dom"/>
</dbReference>
<dbReference type="AlphaFoldDB" id="A0A5M9P651"/>
<evidence type="ECO:0000256" key="13">
    <source>
        <dbReference type="ARBA" id="ARBA00023136"/>
    </source>
</evidence>
<evidence type="ECO:0000256" key="12">
    <source>
        <dbReference type="ARBA" id="ARBA00023012"/>
    </source>
</evidence>
<name>A0A5M9P651_9VIBR</name>
<keyword evidence="18" id="KW-1185">Reference proteome</keyword>
<evidence type="ECO:0000256" key="10">
    <source>
        <dbReference type="ARBA" id="ARBA00022840"/>
    </source>
</evidence>
<comment type="caution">
    <text evidence="17">The sequence shown here is derived from an EMBL/GenBank/DDBJ whole genome shotgun (WGS) entry which is preliminary data.</text>
</comment>
<dbReference type="InterPro" id="IPR003594">
    <property type="entry name" value="HATPase_dom"/>
</dbReference>
<evidence type="ECO:0000256" key="14">
    <source>
        <dbReference type="SAM" id="Phobius"/>
    </source>
</evidence>
<dbReference type="InterPro" id="IPR036890">
    <property type="entry name" value="HATPase_C_sf"/>
</dbReference>
<dbReference type="InterPro" id="IPR036097">
    <property type="entry name" value="HisK_dim/P_sf"/>
</dbReference>
<dbReference type="SMART" id="SM00387">
    <property type="entry name" value="HATPase_c"/>
    <property type="match status" value="1"/>
</dbReference>
<dbReference type="Pfam" id="PF00512">
    <property type="entry name" value="HisKA"/>
    <property type="match status" value="1"/>
</dbReference>
<evidence type="ECO:0000259" key="15">
    <source>
        <dbReference type="PROSITE" id="PS50109"/>
    </source>
</evidence>
<keyword evidence="6" id="KW-0808">Transferase</keyword>
<dbReference type="InterPro" id="IPR003660">
    <property type="entry name" value="HAMP_dom"/>
</dbReference>
<keyword evidence="13 14" id="KW-0472">Membrane</keyword>
<dbReference type="PANTHER" id="PTHR45528">
    <property type="entry name" value="SENSOR HISTIDINE KINASE CPXA"/>
    <property type="match status" value="1"/>
</dbReference>